<feature type="domain" description="Glyoxalase/fosfomycin resistance/dioxygenase" evidence="1">
    <location>
        <begin position="19"/>
        <end position="126"/>
    </location>
</feature>
<dbReference type="InterPro" id="IPR004360">
    <property type="entry name" value="Glyas_Fos-R_dOase_dom"/>
</dbReference>
<accession>G0LMP1</accession>
<dbReference type="RefSeq" id="WP_014556749.1">
    <property type="nucleotide sequence ID" value="NC_017459.1"/>
</dbReference>
<dbReference type="GeneID" id="12448455"/>
<organism evidence="2 3">
    <name type="scientific">Haloquadratum walsbyi (strain DSM 16854 / JCM 12705 / C23)</name>
    <dbReference type="NCBI Taxonomy" id="768065"/>
    <lineage>
        <taxon>Archaea</taxon>
        <taxon>Methanobacteriati</taxon>
        <taxon>Methanobacteriota</taxon>
        <taxon>Stenosarchaea group</taxon>
        <taxon>Halobacteria</taxon>
        <taxon>Halobacteriales</taxon>
        <taxon>Haloferacaceae</taxon>
        <taxon>Haloquadratum</taxon>
    </lineage>
</organism>
<sequence length="133" mass="14696">MHGTAVDHIKYYIPTDGRVDAVKFYHDGLGFAIEGMAAYESDEKPFFSVRISPGSVLHLEPDPKFSKPDRTAADHVAIRVAESIDVIETMLTDADIDIDRRLTPRGATGVAPAVYVTDPFGYRVEIKSEQQSN</sequence>
<evidence type="ECO:0000259" key="1">
    <source>
        <dbReference type="Pfam" id="PF00903"/>
    </source>
</evidence>
<dbReference type="SUPFAM" id="SSF54593">
    <property type="entry name" value="Glyoxalase/Bleomycin resistance protein/Dihydroxybiphenyl dioxygenase"/>
    <property type="match status" value="1"/>
</dbReference>
<dbReference type="AlphaFoldDB" id="G0LMP1"/>
<dbReference type="InterPro" id="IPR029068">
    <property type="entry name" value="Glyas_Bleomycin-R_OHBP_Dase"/>
</dbReference>
<gene>
    <name evidence="2" type="ordered locus">Hqrw_3617</name>
</gene>
<reference evidence="2 3" key="1">
    <citation type="journal article" date="2011" name="PLoS ONE">
        <title>Haloquadratum walsbyi: limited diversity in a global pond.</title>
        <authorList>
            <person name="Dyall-Smith M."/>
            <person name="Pfeiffer F."/>
            <person name="Klee K."/>
            <person name="Palm P."/>
            <person name="Gross K."/>
            <person name="Schuster S.C."/>
            <person name="Rampp M."/>
            <person name="Oesterhelt D."/>
        </authorList>
    </citation>
    <scope>NUCLEOTIDE SEQUENCE [LARGE SCALE GENOMIC DNA]</scope>
    <source>
        <strain evidence="3">DSM 16854 / JCM 12705 / C23</strain>
    </source>
</reference>
<proteinExistence type="predicted"/>
<evidence type="ECO:0000313" key="2">
    <source>
        <dbReference type="EMBL" id="CCC41361.1"/>
    </source>
</evidence>
<dbReference type="KEGG" id="hwc:Hqrw_3617"/>
<dbReference type="EMBL" id="FR746099">
    <property type="protein sequence ID" value="CCC41361.1"/>
    <property type="molecule type" value="Genomic_DNA"/>
</dbReference>
<dbReference type="Gene3D" id="3.10.180.10">
    <property type="entry name" value="2,3-Dihydroxybiphenyl 1,2-Dioxygenase, domain 1"/>
    <property type="match status" value="1"/>
</dbReference>
<name>G0LMP1_HALWC</name>
<dbReference type="HOGENOM" id="CLU_156336_0_0_2"/>
<dbReference type="CDD" id="cd06587">
    <property type="entry name" value="VOC"/>
    <property type="match status" value="1"/>
</dbReference>
<dbReference type="OrthoDB" id="6111at2157"/>
<dbReference type="Proteomes" id="UP000007954">
    <property type="component" value="Chromosome"/>
</dbReference>
<protein>
    <submittedName>
        <fullName evidence="2">Glyoxalase domain protein</fullName>
    </submittedName>
</protein>
<evidence type="ECO:0000313" key="3">
    <source>
        <dbReference type="Proteomes" id="UP000007954"/>
    </source>
</evidence>
<dbReference type="Pfam" id="PF00903">
    <property type="entry name" value="Glyoxalase"/>
    <property type="match status" value="1"/>
</dbReference>